<dbReference type="STRING" id="416944.SAMN05421548_1282"/>
<evidence type="ECO:0000313" key="2">
    <source>
        <dbReference type="EMBL" id="SDD90368.1"/>
    </source>
</evidence>
<evidence type="ECO:0000259" key="1">
    <source>
        <dbReference type="Pfam" id="PF07238"/>
    </source>
</evidence>
<dbReference type="EMBL" id="FMYQ01000028">
    <property type="protein sequence ID" value="SDD90368.1"/>
    <property type="molecule type" value="Genomic_DNA"/>
</dbReference>
<dbReference type="SUPFAM" id="SSF141371">
    <property type="entry name" value="PilZ domain-like"/>
    <property type="match status" value="1"/>
</dbReference>
<dbReference type="Gene3D" id="2.40.10.220">
    <property type="entry name" value="predicted glycosyltransferase like domains"/>
    <property type="match status" value="1"/>
</dbReference>
<dbReference type="InterPro" id="IPR009875">
    <property type="entry name" value="PilZ_domain"/>
</dbReference>
<gene>
    <name evidence="2" type="ORF">SAMN05421548_1282</name>
</gene>
<dbReference type="GO" id="GO:0035438">
    <property type="term" value="F:cyclic-di-GMP binding"/>
    <property type="evidence" value="ECO:0007669"/>
    <property type="project" value="InterPro"/>
</dbReference>
<sequence length="184" mass="19905">MDLAGVIPGEALIARGTGHEAPALVSEMVYDARLFTGTRFFRFSTRLLGEGSGPLGCHYLSYPEVVAQAIVRRHHRVQTAITGKIRTNEYLRLPVAVNVENLSAFGAGISAGEDILAVGQSARLAMNLPTGTSDGANRAIAVVVKVRNCRQEGIRFRYGLEFEQASDEVRREIKDYVLACVAAA</sequence>
<dbReference type="OrthoDB" id="9774747at2"/>
<keyword evidence="3" id="KW-1185">Reference proteome</keyword>
<protein>
    <submittedName>
        <fullName evidence="2">PilZ domain-containing protein</fullName>
    </submittedName>
</protein>
<dbReference type="Proteomes" id="UP000198908">
    <property type="component" value="Unassembled WGS sequence"/>
</dbReference>
<accession>A0A1G6YJ12</accession>
<dbReference type="AlphaFoldDB" id="A0A1G6YJ12"/>
<organism evidence="2 3">
    <name type="scientific">Paraburkholderia lycopersici</name>
    <dbReference type="NCBI Taxonomy" id="416944"/>
    <lineage>
        <taxon>Bacteria</taxon>
        <taxon>Pseudomonadati</taxon>
        <taxon>Pseudomonadota</taxon>
        <taxon>Betaproteobacteria</taxon>
        <taxon>Burkholderiales</taxon>
        <taxon>Burkholderiaceae</taxon>
        <taxon>Paraburkholderia</taxon>
    </lineage>
</organism>
<dbReference type="RefSeq" id="WP_092002809.1">
    <property type="nucleotide sequence ID" value="NZ_FMYQ01000028.1"/>
</dbReference>
<evidence type="ECO:0000313" key="3">
    <source>
        <dbReference type="Proteomes" id="UP000198908"/>
    </source>
</evidence>
<proteinExistence type="predicted"/>
<reference evidence="3" key="1">
    <citation type="submission" date="2016-09" db="EMBL/GenBank/DDBJ databases">
        <authorList>
            <person name="Varghese N."/>
            <person name="Submissions S."/>
        </authorList>
    </citation>
    <scope>NUCLEOTIDE SEQUENCE [LARGE SCALE GENOMIC DNA]</scope>
    <source>
        <strain evidence="3">TNe-862</strain>
    </source>
</reference>
<feature type="domain" description="PilZ" evidence="1">
    <location>
        <begin position="72"/>
        <end position="178"/>
    </location>
</feature>
<name>A0A1G6YJ12_9BURK</name>
<dbReference type="Pfam" id="PF07238">
    <property type="entry name" value="PilZ"/>
    <property type="match status" value="1"/>
</dbReference>